<feature type="region of interest" description="Disordered" evidence="1">
    <location>
        <begin position="247"/>
        <end position="266"/>
    </location>
</feature>
<evidence type="ECO:0000313" key="3">
    <source>
        <dbReference type="Proteomes" id="UP000218334"/>
    </source>
</evidence>
<keyword evidence="3" id="KW-1185">Reference proteome</keyword>
<gene>
    <name evidence="2" type="ORF">ARMSODRAFT_1017004</name>
</gene>
<sequence>MSLDSSKDSNSPNDDFPTNSHPATHSVTTKKTLSQESVTGQSCSFVHGTSLRNDAQTADSKVYFMSNYDRYIQADLENRVSMPANDFFTNILHLPQDWPANDEIQTLITTIKTDPTFRGHVKTYVELRDKSNPKSEEKAFHHPHELIFDGTFGALGATANYRLGLDANPVVSGSQEIPDAWGDNGSENTFSWTQTMHWQEFEPDECHLDEASDAIYGVLMADGKDPRVPSRRKPILRRDPGNILPPTWSYPSSYKRRSEADDASCL</sequence>
<accession>A0A2H3C122</accession>
<proteinExistence type="predicted"/>
<evidence type="ECO:0000313" key="2">
    <source>
        <dbReference type="EMBL" id="PBK72018.1"/>
    </source>
</evidence>
<evidence type="ECO:0000256" key="1">
    <source>
        <dbReference type="SAM" id="MobiDB-lite"/>
    </source>
</evidence>
<feature type="compositionally biased region" description="Low complexity" evidence="1">
    <location>
        <begin position="1"/>
        <end position="15"/>
    </location>
</feature>
<dbReference type="EMBL" id="KZ293423">
    <property type="protein sequence ID" value="PBK72018.1"/>
    <property type="molecule type" value="Genomic_DNA"/>
</dbReference>
<dbReference type="Proteomes" id="UP000218334">
    <property type="component" value="Unassembled WGS sequence"/>
</dbReference>
<dbReference type="AlphaFoldDB" id="A0A2H3C122"/>
<feature type="region of interest" description="Disordered" evidence="1">
    <location>
        <begin position="1"/>
        <end position="35"/>
    </location>
</feature>
<name>A0A2H3C122_9AGAR</name>
<reference evidence="3" key="1">
    <citation type="journal article" date="2017" name="Nat. Ecol. Evol.">
        <title>Genome expansion and lineage-specific genetic innovations in the forest pathogenic fungi Armillaria.</title>
        <authorList>
            <person name="Sipos G."/>
            <person name="Prasanna A.N."/>
            <person name="Walter M.C."/>
            <person name="O'Connor E."/>
            <person name="Balint B."/>
            <person name="Krizsan K."/>
            <person name="Kiss B."/>
            <person name="Hess J."/>
            <person name="Varga T."/>
            <person name="Slot J."/>
            <person name="Riley R."/>
            <person name="Boka B."/>
            <person name="Rigling D."/>
            <person name="Barry K."/>
            <person name="Lee J."/>
            <person name="Mihaltcheva S."/>
            <person name="LaButti K."/>
            <person name="Lipzen A."/>
            <person name="Waldron R."/>
            <person name="Moloney N.M."/>
            <person name="Sperisen C."/>
            <person name="Kredics L."/>
            <person name="Vagvoelgyi C."/>
            <person name="Patrignani A."/>
            <person name="Fitzpatrick D."/>
            <person name="Nagy I."/>
            <person name="Doyle S."/>
            <person name="Anderson J.B."/>
            <person name="Grigoriev I.V."/>
            <person name="Gueldener U."/>
            <person name="Muensterkoetter M."/>
            <person name="Nagy L.G."/>
        </authorList>
    </citation>
    <scope>NUCLEOTIDE SEQUENCE [LARGE SCALE GENOMIC DNA]</scope>
    <source>
        <strain evidence="3">28-4</strain>
    </source>
</reference>
<feature type="compositionally biased region" description="Polar residues" evidence="1">
    <location>
        <begin position="16"/>
        <end position="35"/>
    </location>
</feature>
<organism evidence="2 3">
    <name type="scientific">Armillaria solidipes</name>
    <dbReference type="NCBI Taxonomy" id="1076256"/>
    <lineage>
        <taxon>Eukaryota</taxon>
        <taxon>Fungi</taxon>
        <taxon>Dikarya</taxon>
        <taxon>Basidiomycota</taxon>
        <taxon>Agaricomycotina</taxon>
        <taxon>Agaricomycetes</taxon>
        <taxon>Agaricomycetidae</taxon>
        <taxon>Agaricales</taxon>
        <taxon>Marasmiineae</taxon>
        <taxon>Physalacriaceae</taxon>
        <taxon>Armillaria</taxon>
    </lineage>
</organism>
<protein>
    <submittedName>
        <fullName evidence="2">Uncharacterized protein</fullName>
    </submittedName>
</protein>